<name>A0A8K0PBW7_9PEZI</name>
<dbReference type="Proteomes" id="UP000809789">
    <property type="component" value="Unassembled WGS sequence"/>
</dbReference>
<reference evidence="1" key="1">
    <citation type="submission" date="2021-07" db="EMBL/GenBank/DDBJ databases">
        <title>Elsinoe batatas strain:CRI-CJ2 Genome sequencing and assembly.</title>
        <authorList>
            <person name="Huang L."/>
        </authorList>
    </citation>
    <scope>NUCLEOTIDE SEQUENCE</scope>
    <source>
        <strain evidence="1">CRI-CJ2</strain>
    </source>
</reference>
<evidence type="ECO:0000313" key="1">
    <source>
        <dbReference type="EMBL" id="KAG8626250.1"/>
    </source>
</evidence>
<dbReference type="EMBL" id="JAESVG020000006">
    <property type="protein sequence ID" value="KAG8626250.1"/>
    <property type="molecule type" value="Genomic_DNA"/>
</dbReference>
<keyword evidence="2" id="KW-1185">Reference proteome</keyword>
<dbReference type="AlphaFoldDB" id="A0A8K0PBW7"/>
<evidence type="ECO:0000313" key="2">
    <source>
        <dbReference type="Proteomes" id="UP000809789"/>
    </source>
</evidence>
<protein>
    <submittedName>
        <fullName evidence="1">Uncharacterized protein</fullName>
    </submittedName>
</protein>
<dbReference type="OrthoDB" id="4682787at2759"/>
<sequence length="100" mass="11874">MVWRRQPKRPMENDMERWLFRIRQFSVECGSKALRLETLEAYRQKLGCHVVYMSNPELTWTSASITTTVPFRFLCFVSTGDMNRLVKIAVIHVEAQSRRH</sequence>
<gene>
    <name evidence="1" type="ORF">KVT40_005195</name>
</gene>
<accession>A0A8K0PBW7</accession>
<proteinExistence type="predicted"/>
<organism evidence="1 2">
    <name type="scientific">Elsinoe batatas</name>
    <dbReference type="NCBI Taxonomy" id="2601811"/>
    <lineage>
        <taxon>Eukaryota</taxon>
        <taxon>Fungi</taxon>
        <taxon>Dikarya</taxon>
        <taxon>Ascomycota</taxon>
        <taxon>Pezizomycotina</taxon>
        <taxon>Dothideomycetes</taxon>
        <taxon>Dothideomycetidae</taxon>
        <taxon>Myriangiales</taxon>
        <taxon>Elsinoaceae</taxon>
        <taxon>Elsinoe</taxon>
    </lineage>
</organism>
<comment type="caution">
    <text evidence="1">The sequence shown here is derived from an EMBL/GenBank/DDBJ whole genome shotgun (WGS) entry which is preliminary data.</text>
</comment>